<dbReference type="EMBL" id="OC856989">
    <property type="protein sequence ID" value="CAD7624568.1"/>
    <property type="molecule type" value="Genomic_DNA"/>
</dbReference>
<protein>
    <submittedName>
        <fullName evidence="2">Uncharacterized protein</fullName>
    </submittedName>
</protein>
<name>A0A7R9KJU2_9ACAR</name>
<evidence type="ECO:0000256" key="1">
    <source>
        <dbReference type="SAM" id="MobiDB-lite"/>
    </source>
</evidence>
<dbReference type="Proteomes" id="UP000759131">
    <property type="component" value="Unassembled WGS sequence"/>
</dbReference>
<organism evidence="2">
    <name type="scientific">Medioppia subpectinata</name>
    <dbReference type="NCBI Taxonomy" id="1979941"/>
    <lineage>
        <taxon>Eukaryota</taxon>
        <taxon>Metazoa</taxon>
        <taxon>Ecdysozoa</taxon>
        <taxon>Arthropoda</taxon>
        <taxon>Chelicerata</taxon>
        <taxon>Arachnida</taxon>
        <taxon>Acari</taxon>
        <taxon>Acariformes</taxon>
        <taxon>Sarcoptiformes</taxon>
        <taxon>Oribatida</taxon>
        <taxon>Brachypylina</taxon>
        <taxon>Oppioidea</taxon>
        <taxon>Oppiidae</taxon>
        <taxon>Medioppia</taxon>
    </lineage>
</organism>
<accession>A0A7R9KJU2</accession>
<sequence>MDDDLEEGLEVFLEETFHTSEPIRAKPVQRLIERVWIKDKRPKVFSQVINGVAIKSETPVKRQSLHERFLHHQRVREEAGVQFETDPKEDDDDDQYVDLEEDDGLEDELPMKTQRNARKTSRKLVINLAKKLKNKAIANRLGVTYMPGLNRLRQTLATANRPAVTPKKSWSEKFGRLLAAKKLLYLPLLFRKYKMGPRRTREELDMELDLYMSEVRGKKMRLGFDAITDSLGNTDDNNNPGFVVVDPKKLLNGLGGKGWRKKVKEMPVVCKDALDMEIDSYMADKDKPEKQKIVFKEESTPETKDQLDMDLDEYMSSVKKQRHTVSATA</sequence>
<reference evidence="2" key="1">
    <citation type="submission" date="2020-11" db="EMBL/GenBank/DDBJ databases">
        <authorList>
            <person name="Tran Van P."/>
        </authorList>
    </citation>
    <scope>NUCLEOTIDE SEQUENCE</scope>
</reference>
<dbReference type="AlphaFoldDB" id="A0A7R9KJU2"/>
<gene>
    <name evidence="2" type="ORF">OSB1V03_LOCUS5011</name>
</gene>
<feature type="region of interest" description="Disordered" evidence="1">
    <location>
        <begin position="76"/>
        <end position="96"/>
    </location>
</feature>
<dbReference type="OrthoDB" id="6515037at2759"/>
<evidence type="ECO:0000313" key="3">
    <source>
        <dbReference type="Proteomes" id="UP000759131"/>
    </source>
</evidence>
<proteinExistence type="predicted"/>
<dbReference type="EMBL" id="CAJPIZ010002414">
    <property type="protein sequence ID" value="CAG2104998.1"/>
    <property type="molecule type" value="Genomic_DNA"/>
</dbReference>
<evidence type="ECO:0000313" key="2">
    <source>
        <dbReference type="EMBL" id="CAD7624568.1"/>
    </source>
</evidence>
<feature type="compositionally biased region" description="Acidic residues" evidence="1">
    <location>
        <begin position="87"/>
        <end position="96"/>
    </location>
</feature>
<keyword evidence="3" id="KW-1185">Reference proteome</keyword>